<protein>
    <recommendedName>
        <fullName evidence="2">Winged helix-turn helix domain-containing protein</fullName>
    </recommendedName>
</protein>
<accession>A0A0F9D7R6</accession>
<sequence>MSKKQDELSQLEGVDFFRLATKESHPRTRIRLLALGHLQAGKKKMAVINMFQISLTSLRKWLLRFIKNGLEGIQEGHRSGRKKKLPLEKEEEFSLEVEALQNNREGGRVRGQDIQILLKEKFCADYALPSVYHVLERCGLSWISSRSKHPKSDSAIQENFKKNSGNE</sequence>
<feature type="region of interest" description="Disordered" evidence="1">
    <location>
        <begin position="145"/>
        <end position="167"/>
    </location>
</feature>
<dbReference type="InterPro" id="IPR009057">
    <property type="entry name" value="Homeodomain-like_sf"/>
</dbReference>
<comment type="caution">
    <text evidence="3">The sequence shown here is derived from an EMBL/GenBank/DDBJ whole genome shotgun (WGS) entry which is preliminary data.</text>
</comment>
<reference evidence="3" key="1">
    <citation type="journal article" date="2015" name="Nature">
        <title>Complex archaea that bridge the gap between prokaryotes and eukaryotes.</title>
        <authorList>
            <person name="Spang A."/>
            <person name="Saw J.H."/>
            <person name="Jorgensen S.L."/>
            <person name="Zaremba-Niedzwiedzka K."/>
            <person name="Martijn J."/>
            <person name="Lind A.E."/>
            <person name="van Eijk R."/>
            <person name="Schleper C."/>
            <person name="Guy L."/>
            <person name="Ettema T.J."/>
        </authorList>
    </citation>
    <scope>NUCLEOTIDE SEQUENCE</scope>
</reference>
<evidence type="ECO:0000259" key="2">
    <source>
        <dbReference type="Pfam" id="PF13592"/>
    </source>
</evidence>
<dbReference type="InterPro" id="IPR025959">
    <property type="entry name" value="Winged_HTH_dom"/>
</dbReference>
<dbReference type="Pfam" id="PF13551">
    <property type="entry name" value="HTH_29"/>
    <property type="match status" value="1"/>
</dbReference>
<name>A0A0F9D7R6_9ZZZZ</name>
<gene>
    <name evidence="3" type="ORF">LCGC14_2578660</name>
</gene>
<feature type="domain" description="Winged helix-turn helix" evidence="2">
    <location>
        <begin position="105"/>
        <end position="164"/>
    </location>
</feature>
<proteinExistence type="predicted"/>
<dbReference type="Pfam" id="PF13592">
    <property type="entry name" value="HTH_33"/>
    <property type="match status" value="1"/>
</dbReference>
<organism evidence="3">
    <name type="scientific">marine sediment metagenome</name>
    <dbReference type="NCBI Taxonomy" id="412755"/>
    <lineage>
        <taxon>unclassified sequences</taxon>
        <taxon>metagenomes</taxon>
        <taxon>ecological metagenomes</taxon>
    </lineage>
</organism>
<feature type="compositionally biased region" description="Polar residues" evidence="1">
    <location>
        <begin position="154"/>
        <end position="167"/>
    </location>
</feature>
<dbReference type="EMBL" id="LAZR01042993">
    <property type="protein sequence ID" value="KKL08158.1"/>
    <property type="molecule type" value="Genomic_DNA"/>
</dbReference>
<dbReference type="AlphaFoldDB" id="A0A0F9D7R6"/>
<dbReference type="SUPFAM" id="SSF46689">
    <property type="entry name" value="Homeodomain-like"/>
    <property type="match status" value="1"/>
</dbReference>
<evidence type="ECO:0000256" key="1">
    <source>
        <dbReference type="SAM" id="MobiDB-lite"/>
    </source>
</evidence>
<evidence type="ECO:0000313" key="3">
    <source>
        <dbReference type="EMBL" id="KKL08158.1"/>
    </source>
</evidence>